<dbReference type="Pfam" id="PF02271">
    <property type="entry name" value="UCR_14kD"/>
    <property type="match status" value="1"/>
</dbReference>
<keyword evidence="4" id="KW-0679">Respiratory chain</keyword>
<dbReference type="PANTHER" id="PTHR12022">
    <property type="entry name" value="UBIQUINOL-CYTOCHROME C REDUCTASE COMPLEX 14 KD PROTEIN"/>
    <property type="match status" value="1"/>
</dbReference>
<dbReference type="GO" id="GO:0045275">
    <property type="term" value="C:respiratory chain complex III"/>
    <property type="evidence" value="ECO:0007669"/>
    <property type="project" value="InterPro"/>
</dbReference>
<evidence type="ECO:0000256" key="3">
    <source>
        <dbReference type="ARBA" id="ARBA00022448"/>
    </source>
</evidence>
<evidence type="ECO:0000256" key="4">
    <source>
        <dbReference type="ARBA" id="ARBA00022660"/>
    </source>
</evidence>
<dbReference type="GO" id="GO:0006122">
    <property type="term" value="P:mitochondrial electron transport, ubiquinol to cytochrome c"/>
    <property type="evidence" value="ECO:0007669"/>
    <property type="project" value="InterPro"/>
</dbReference>
<dbReference type="InterPro" id="IPR036544">
    <property type="entry name" value="QCR7_sf"/>
</dbReference>
<gene>
    <name evidence="10" type="primary">Uqcrb</name>
    <name evidence="10" type="ORF">g.30477</name>
</gene>
<evidence type="ECO:0000313" key="10">
    <source>
        <dbReference type="EMBL" id="JAT47460.1"/>
    </source>
</evidence>
<dbReference type="Gene3D" id="1.10.1090.10">
    <property type="entry name" value="Cytochrome b-c1 complex subunit 7"/>
    <property type="match status" value="1"/>
</dbReference>
<dbReference type="SUPFAM" id="SSF81524">
    <property type="entry name" value="14 kDa protein of cytochrome bc1 complex (Ubiquinol-cytochrome c reductase)"/>
    <property type="match status" value="1"/>
</dbReference>
<evidence type="ECO:0000256" key="1">
    <source>
        <dbReference type="ARBA" id="ARBA00004443"/>
    </source>
</evidence>
<keyword evidence="8" id="KW-0472">Membrane</keyword>
<dbReference type="InterPro" id="IPR003197">
    <property type="entry name" value="QCR7"/>
</dbReference>
<keyword evidence="5" id="KW-0999">Mitochondrion inner membrane</keyword>
<accession>A0A1D1XYP7</accession>
<name>A0A1D1XYP7_9ARAE</name>
<keyword evidence="7" id="KW-0496">Mitochondrion</keyword>
<sequence>LGENGQRQFCHFGHLPTWPLSNTKMRIFRALLSAATRGPKEFTSYEKFMYKADGFCKLGLCRDDLLSEHSEEVIEALRRLPEETLMQRFYRHNRAANLSLTHSILPESEWTKIEEDLPYLSPLVAEVEAEMAEKKNWEANNPL</sequence>
<keyword evidence="6" id="KW-0249">Electron transport</keyword>
<comment type="similarity">
    <text evidence="2">Belongs to the UQCRB/QCR7 family.</text>
</comment>
<dbReference type="EMBL" id="GDJX01020476">
    <property type="protein sequence ID" value="JAT47460.1"/>
    <property type="molecule type" value="Transcribed_RNA"/>
</dbReference>
<dbReference type="PANTHER" id="PTHR12022:SF0">
    <property type="entry name" value="CYTOCHROME B-C1 COMPLEX SUBUNIT 7"/>
    <property type="match status" value="1"/>
</dbReference>
<reference evidence="10" key="1">
    <citation type="submission" date="2015-07" db="EMBL/GenBank/DDBJ databases">
        <title>Transcriptome Assembly of Anthurium amnicola.</title>
        <authorList>
            <person name="Suzuki J."/>
        </authorList>
    </citation>
    <scope>NUCLEOTIDE SEQUENCE</scope>
</reference>
<evidence type="ECO:0000256" key="2">
    <source>
        <dbReference type="ARBA" id="ARBA00008554"/>
    </source>
</evidence>
<dbReference type="FunFam" id="1.10.1090.10:FF:000001">
    <property type="entry name" value="Cytochrome b-c1 complex subunit 7"/>
    <property type="match status" value="1"/>
</dbReference>
<evidence type="ECO:0000256" key="7">
    <source>
        <dbReference type="ARBA" id="ARBA00023128"/>
    </source>
</evidence>
<evidence type="ECO:0000256" key="5">
    <source>
        <dbReference type="ARBA" id="ARBA00022792"/>
    </source>
</evidence>
<evidence type="ECO:0000256" key="9">
    <source>
        <dbReference type="ARBA" id="ARBA00031684"/>
    </source>
</evidence>
<protein>
    <recommendedName>
        <fullName evidence="9">Complex III subunit 7</fullName>
    </recommendedName>
</protein>
<evidence type="ECO:0000256" key="8">
    <source>
        <dbReference type="ARBA" id="ARBA00023136"/>
    </source>
</evidence>
<proteinExistence type="inferred from homology"/>
<organism evidence="10">
    <name type="scientific">Anthurium amnicola</name>
    <dbReference type="NCBI Taxonomy" id="1678845"/>
    <lineage>
        <taxon>Eukaryota</taxon>
        <taxon>Viridiplantae</taxon>
        <taxon>Streptophyta</taxon>
        <taxon>Embryophyta</taxon>
        <taxon>Tracheophyta</taxon>
        <taxon>Spermatophyta</taxon>
        <taxon>Magnoliopsida</taxon>
        <taxon>Liliopsida</taxon>
        <taxon>Araceae</taxon>
        <taxon>Pothoideae</taxon>
        <taxon>Potheae</taxon>
        <taxon>Anthurium</taxon>
    </lineage>
</organism>
<comment type="subcellular location">
    <subcellularLocation>
        <location evidence="1">Mitochondrion inner membrane</location>
        <topology evidence="1">Peripheral membrane protein</topology>
        <orientation evidence="1">Matrix side</orientation>
    </subcellularLocation>
</comment>
<dbReference type="GO" id="GO:0005743">
    <property type="term" value="C:mitochondrial inner membrane"/>
    <property type="evidence" value="ECO:0007669"/>
    <property type="project" value="UniProtKB-SubCell"/>
</dbReference>
<keyword evidence="3" id="KW-0813">Transport</keyword>
<evidence type="ECO:0000256" key="6">
    <source>
        <dbReference type="ARBA" id="ARBA00022982"/>
    </source>
</evidence>
<dbReference type="AlphaFoldDB" id="A0A1D1XYP7"/>
<feature type="non-terminal residue" evidence="10">
    <location>
        <position position="1"/>
    </location>
</feature>